<reference evidence="1" key="1">
    <citation type="journal article" date="2019" name="Sci. Rep.">
        <title>Draft genome of Tanacetum cinerariifolium, the natural source of mosquito coil.</title>
        <authorList>
            <person name="Yamashiro T."/>
            <person name="Shiraishi A."/>
            <person name="Satake H."/>
            <person name="Nakayama K."/>
        </authorList>
    </citation>
    <scope>NUCLEOTIDE SEQUENCE</scope>
</reference>
<protein>
    <submittedName>
        <fullName evidence="1">Putative reverse transcriptase domain-containing protein</fullName>
    </submittedName>
</protein>
<keyword evidence="1" id="KW-0808">Transferase</keyword>
<accession>A0A699VJ92</accession>
<organism evidence="1">
    <name type="scientific">Tanacetum cinerariifolium</name>
    <name type="common">Dalmatian daisy</name>
    <name type="synonym">Chrysanthemum cinerariifolium</name>
    <dbReference type="NCBI Taxonomy" id="118510"/>
    <lineage>
        <taxon>Eukaryota</taxon>
        <taxon>Viridiplantae</taxon>
        <taxon>Streptophyta</taxon>
        <taxon>Embryophyta</taxon>
        <taxon>Tracheophyta</taxon>
        <taxon>Spermatophyta</taxon>
        <taxon>Magnoliopsida</taxon>
        <taxon>eudicotyledons</taxon>
        <taxon>Gunneridae</taxon>
        <taxon>Pentapetalae</taxon>
        <taxon>asterids</taxon>
        <taxon>campanulids</taxon>
        <taxon>Asterales</taxon>
        <taxon>Asteraceae</taxon>
        <taxon>Asteroideae</taxon>
        <taxon>Anthemideae</taxon>
        <taxon>Anthemidinae</taxon>
        <taxon>Tanacetum</taxon>
    </lineage>
</organism>
<evidence type="ECO:0000313" key="1">
    <source>
        <dbReference type="EMBL" id="GFD34229.1"/>
    </source>
</evidence>
<keyword evidence="1" id="KW-0695">RNA-directed DNA polymerase</keyword>
<dbReference type="AlphaFoldDB" id="A0A699VJ92"/>
<gene>
    <name evidence="1" type="ORF">Tci_906198</name>
</gene>
<sequence>MGKYDGITTLVKSVLDGSVLGSFGHVRGDFLKERATGNTNIKQCLRKVVDRHFTTAVKVLSSFGVSTYGDDAIKAL</sequence>
<dbReference type="EMBL" id="BKCJ011444136">
    <property type="protein sequence ID" value="GFD34229.1"/>
    <property type="molecule type" value="Genomic_DNA"/>
</dbReference>
<proteinExistence type="predicted"/>
<comment type="caution">
    <text evidence="1">The sequence shown here is derived from an EMBL/GenBank/DDBJ whole genome shotgun (WGS) entry which is preliminary data.</text>
</comment>
<name>A0A699VJ92_TANCI</name>
<dbReference type="GO" id="GO:0003964">
    <property type="term" value="F:RNA-directed DNA polymerase activity"/>
    <property type="evidence" value="ECO:0007669"/>
    <property type="project" value="UniProtKB-KW"/>
</dbReference>
<keyword evidence="1" id="KW-0548">Nucleotidyltransferase</keyword>